<dbReference type="AlphaFoldDB" id="M3JCR0"/>
<evidence type="ECO:0000313" key="10">
    <source>
        <dbReference type="EMBL" id="EMG49968.1"/>
    </source>
</evidence>
<evidence type="ECO:0000256" key="8">
    <source>
        <dbReference type="SAM" id="Phobius"/>
    </source>
</evidence>
<dbReference type="PANTHER" id="PTHR43341">
    <property type="entry name" value="AMINO ACID PERMEASE"/>
    <property type="match status" value="1"/>
</dbReference>
<dbReference type="STRING" id="1245528.M3JCR0"/>
<evidence type="ECO:0000256" key="7">
    <source>
        <dbReference type="ARBA" id="ARBA00023136"/>
    </source>
</evidence>
<proteinExistence type="inferred from homology"/>
<evidence type="ECO:0000256" key="4">
    <source>
        <dbReference type="ARBA" id="ARBA00022692"/>
    </source>
</evidence>
<comment type="caution">
    <text evidence="10">The sequence shown here is derived from an EMBL/GenBank/DDBJ whole genome shotgun (WGS) entry which is preliminary data.</text>
</comment>
<gene>
    <name evidence="10" type="ORF">G210_5048</name>
</gene>
<accession>M3JCR0</accession>
<evidence type="ECO:0000259" key="9">
    <source>
        <dbReference type="Pfam" id="PF00324"/>
    </source>
</evidence>
<dbReference type="OMA" id="SMFLLIW"/>
<dbReference type="OrthoDB" id="3900342at2759"/>
<keyword evidence="7 8" id="KW-0472">Membrane</keyword>
<dbReference type="GO" id="GO:0015171">
    <property type="term" value="F:amino acid transmembrane transporter activity"/>
    <property type="evidence" value="ECO:0007669"/>
    <property type="project" value="TreeGrafter"/>
</dbReference>
<comment type="subcellular location">
    <subcellularLocation>
        <location evidence="1">Membrane</location>
        <topology evidence="1">Multi-pass membrane protein</topology>
    </subcellularLocation>
</comment>
<feature type="transmembrane region" description="Helical" evidence="8">
    <location>
        <begin position="502"/>
        <end position="521"/>
    </location>
</feature>
<feature type="transmembrane region" description="Helical" evidence="8">
    <location>
        <begin position="397"/>
        <end position="419"/>
    </location>
</feature>
<keyword evidence="3" id="KW-0813">Transport</keyword>
<dbReference type="EMBL" id="AOGT01000430">
    <property type="protein sequence ID" value="EMG49968.1"/>
    <property type="molecule type" value="Genomic_DNA"/>
</dbReference>
<evidence type="ECO:0000313" key="11">
    <source>
        <dbReference type="Proteomes" id="UP000011777"/>
    </source>
</evidence>
<dbReference type="eggNOG" id="KOG1286">
    <property type="taxonomic scope" value="Eukaryota"/>
</dbReference>
<reference evidence="10 11" key="1">
    <citation type="submission" date="2013-02" db="EMBL/GenBank/DDBJ databases">
        <title>Genome sequence of Candida maltosa Xu316, a potential industrial strain for xylitol and ethanol production.</title>
        <authorList>
            <person name="Yu J."/>
            <person name="Wang Q."/>
            <person name="Geng X."/>
            <person name="Bao W."/>
            <person name="He P."/>
            <person name="Cai J."/>
        </authorList>
    </citation>
    <scope>NUCLEOTIDE SEQUENCE [LARGE SCALE GENOMIC DNA]</scope>
    <source>
        <strain evidence="11">Xu316</strain>
    </source>
</reference>
<dbReference type="Proteomes" id="UP000011777">
    <property type="component" value="Unassembled WGS sequence"/>
</dbReference>
<evidence type="ECO:0000256" key="1">
    <source>
        <dbReference type="ARBA" id="ARBA00004141"/>
    </source>
</evidence>
<feature type="transmembrane region" description="Helical" evidence="8">
    <location>
        <begin position="183"/>
        <end position="205"/>
    </location>
</feature>
<feature type="transmembrane region" description="Helical" evidence="8">
    <location>
        <begin position="431"/>
        <end position="452"/>
    </location>
</feature>
<comment type="similarity">
    <text evidence="2">Belongs to the amino acid-polyamine-organocation (APC) superfamily. YAT (TC 2.A.3.10) family.</text>
</comment>
<evidence type="ECO:0000256" key="2">
    <source>
        <dbReference type="ARBA" id="ARBA00006983"/>
    </source>
</evidence>
<dbReference type="FunFam" id="1.20.1740.10:FF:000006">
    <property type="entry name" value="General amino acid permease"/>
    <property type="match status" value="1"/>
</dbReference>
<evidence type="ECO:0000256" key="5">
    <source>
        <dbReference type="ARBA" id="ARBA00022970"/>
    </source>
</evidence>
<dbReference type="Gene3D" id="1.20.1740.10">
    <property type="entry name" value="Amino acid/polyamine transporter I"/>
    <property type="match status" value="1"/>
</dbReference>
<keyword evidence="11" id="KW-1185">Reference proteome</keyword>
<organism evidence="10 11">
    <name type="scientific">Candida maltosa (strain Xu316)</name>
    <name type="common">Yeast</name>
    <dbReference type="NCBI Taxonomy" id="1245528"/>
    <lineage>
        <taxon>Eukaryota</taxon>
        <taxon>Fungi</taxon>
        <taxon>Dikarya</taxon>
        <taxon>Ascomycota</taxon>
        <taxon>Saccharomycotina</taxon>
        <taxon>Pichiomycetes</taxon>
        <taxon>Debaryomycetaceae</taxon>
        <taxon>Candida/Lodderomyces clade</taxon>
        <taxon>Candida</taxon>
    </lineage>
</organism>
<evidence type="ECO:0000256" key="6">
    <source>
        <dbReference type="ARBA" id="ARBA00022989"/>
    </source>
</evidence>
<dbReference type="HOGENOM" id="CLU_007946_12_1_1"/>
<dbReference type="GO" id="GO:0016020">
    <property type="term" value="C:membrane"/>
    <property type="evidence" value="ECO:0007669"/>
    <property type="project" value="UniProtKB-SubCell"/>
</dbReference>
<sequence>MGLKDLANIKVGGAGTKHIYRGSTASLNLAISNSRIVEVDEKGERILSRENSNESATTFQPETLERGLKSRHSQLIALGGAIGTGLFVGSGIALTTCGPASLFLSYLIMASVVYFVLQILSEMTVFLPLPGNGPIAFINDYLSPSFGFAMGYNYWYAFSILVAAEVTAAAIVIEYWTKSVPTAVWITILLAFIIITNFLAVQVFGEVEFCVAFIKLICLTGLIILGVVIFFGGAPTHDRLGFRYWKHSPFKTHLVGGSTGRFLGFWTALIKSGFAYITSPELISTTMGETINPRANGKKAARRFIYRLIFFYALGTLVIGVIVSANDPKLLGGGSDASGSPFVIGIQNAGIPVLNHIINAVILTSATSAGNSFLYSSSRALYSMAQRGKAPKIFAKVNRFGVPYYSVGVSSLFGFLAYLNVSSSAANVFNWFSNLSTISGFLGWLFISFAYLRWRKAIAYNGLSDRVPYKTMFQPYGTYFVIFLMIIIIITNGYAVFFDFKIGDFLAAYITLPIVLVLYAGHRIYTMIQKKDTPWLIPIEEIDLITGLDLVEEEELNFPPRVPKNFLQRIWFWVA</sequence>
<feature type="transmembrane region" description="Helical" evidence="8">
    <location>
        <begin position="304"/>
        <end position="325"/>
    </location>
</feature>
<evidence type="ECO:0000256" key="3">
    <source>
        <dbReference type="ARBA" id="ARBA00022448"/>
    </source>
</evidence>
<dbReference type="InterPro" id="IPR050524">
    <property type="entry name" value="APC_YAT"/>
</dbReference>
<feature type="transmembrane region" description="Helical" evidence="8">
    <location>
        <begin position="211"/>
        <end position="234"/>
    </location>
</feature>
<dbReference type="PANTHER" id="PTHR43341:SF36">
    <property type="entry name" value="PROLINE-SPECIFIC PERMEASE"/>
    <property type="match status" value="1"/>
</dbReference>
<keyword evidence="5" id="KW-0029">Amino-acid transport</keyword>
<dbReference type="Pfam" id="PF00324">
    <property type="entry name" value="AA_permease"/>
    <property type="match status" value="1"/>
</dbReference>
<dbReference type="InterPro" id="IPR004841">
    <property type="entry name" value="AA-permease/SLC12A_dom"/>
</dbReference>
<keyword evidence="6 8" id="KW-1133">Transmembrane helix</keyword>
<feature type="transmembrane region" description="Helical" evidence="8">
    <location>
        <begin position="154"/>
        <end position="176"/>
    </location>
</feature>
<feature type="transmembrane region" description="Helical" evidence="8">
    <location>
        <begin position="473"/>
        <end position="496"/>
    </location>
</feature>
<name>M3JCR0_CANMX</name>
<keyword evidence="4 8" id="KW-0812">Transmembrane</keyword>
<dbReference type="PIRSF" id="PIRSF006060">
    <property type="entry name" value="AA_transporter"/>
    <property type="match status" value="1"/>
</dbReference>
<protein>
    <submittedName>
        <fullName evidence="10">Proline specific permease</fullName>
    </submittedName>
</protein>
<feature type="domain" description="Amino acid permease/ SLC12A" evidence="9">
    <location>
        <begin position="72"/>
        <end position="526"/>
    </location>
</feature>
<feature type="transmembrane region" description="Helical" evidence="8">
    <location>
        <begin position="75"/>
        <end position="94"/>
    </location>
</feature>